<organism evidence="2 3">
    <name type="scientific">Candidatus Roizmanbacteria bacterium CG2_30_33_16</name>
    <dbReference type="NCBI Taxonomy" id="1805340"/>
    <lineage>
        <taxon>Bacteria</taxon>
        <taxon>Candidatus Roizmaniibacteriota</taxon>
    </lineage>
</organism>
<feature type="transmembrane region" description="Helical" evidence="1">
    <location>
        <begin position="203"/>
        <end position="224"/>
    </location>
</feature>
<keyword evidence="1" id="KW-0812">Transmembrane</keyword>
<feature type="transmembrane region" description="Helical" evidence="1">
    <location>
        <begin position="126"/>
        <end position="151"/>
    </location>
</feature>
<gene>
    <name evidence="2" type="ORF">AUK04_02390</name>
</gene>
<evidence type="ECO:0000313" key="3">
    <source>
        <dbReference type="Proteomes" id="UP000183758"/>
    </source>
</evidence>
<feature type="transmembrane region" description="Helical" evidence="1">
    <location>
        <begin position="93"/>
        <end position="114"/>
    </location>
</feature>
<sequence length="242" mass="27830">MINKYFSYYKRGVQLLNKNIVIYFVGLLIFILPQLDTIIGSFGIHIGLFITIVKYIFSILIFGSIFLSITTLNDAFNKQTITALSIWNNYKKTFVKSIKIMLLLTFFAMVWFGLINSPQRPLLPKAFAFLPSLISVLLFPITTYFGIYLAIENNSFVDSIKNSVVFYLNNFSFTLLSIIYGLINRLILSSELFVLKTDSIFYYVYEVVIIYFSLIISAAFLIYFKEINQQKSGNSKIPLTSN</sequence>
<feature type="transmembrane region" description="Helical" evidence="1">
    <location>
        <begin position="52"/>
        <end position="72"/>
    </location>
</feature>
<dbReference type="AlphaFoldDB" id="A0A1J5HWM9"/>
<protein>
    <submittedName>
        <fullName evidence="2">Uncharacterized protein</fullName>
    </submittedName>
</protein>
<dbReference type="Proteomes" id="UP000183758">
    <property type="component" value="Unassembled WGS sequence"/>
</dbReference>
<keyword evidence="1" id="KW-1133">Transmembrane helix</keyword>
<comment type="caution">
    <text evidence="2">The sequence shown here is derived from an EMBL/GenBank/DDBJ whole genome shotgun (WGS) entry which is preliminary data.</text>
</comment>
<name>A0A1J5HWM9_9BACT</name>
<keyword evidence="1" id="KW-0472">Membrane</keyword>
<dbReference type="EMBL" id="MNZM01000056">
    <property type="protein sequence ID" value="OIP84454.1"/>
    <property type="molecule type" value="Genomic_DNA"/>
</dbReference>
<reference evidence="2 3" key="1">
    <citation type="journal article" date="2016" name="Environ. Microbiol.">
        <title>Genomic resolution of a cold subsurface aquifer community provides metabolic insights for novel microbes adapted to high CO concentrations.</title>
        <authorList>
            <person name="Probst A.J."/>
            <person name="Castelle C.J."/>
            <person name="Singh A."/>
            <person name="Brown C.T."/>
            <person name="Anantharaman K."/>
            <person name="Sharon I."/>
            <person name="Hug L.A."/>
            <person name="Burstein D."/>
            <person name="Emerson J.B."/>
            <person name="Thomas B.C."/>
            <person name="Banfield J.F."/>
        </authorList>
    </citation>
    <scope>NUCLEOTIDE SEQUENCE [LARGE SCALE GENOMIC DNA]</scope>
    <source>
        <strain evidence="2">CG2_30_33_16</strain>
    </source>
</reference>
<evidence type="ECO:0000256" key="1">
    <source>
        <dbReference type="SAM" id="Phobius"/>
    </source>
</evidence>
<feature type="transmembrane region" description="Helical" evidence="1">
    <location>
        <begin position="163"/>
        <end position="183"/>
    </location>
</feature>
<evidence type="ECO:0000313" key="2">
    <source>
        <dbReference type="EMBL" id="OIP84454.1"/>
    </source>
</evidence>
<accession>A0A1J5HWM9</accession>
<feature type="transmembrane region" description="Helical" evidence="1">
    <location>
        <begin position="20"/>
        <end position="46"/>
    </location>
</feature>
<proteinExistence type="predicted"/>